<evidence type="ECO:0000256" key="1">
    <source>
        <dbReference type="ARBA" id="ARBA00004167"/>
    </source>
</evidence>
<reference evidence="9" key="1">
    <citation type="journal article" date="2021" name="Evol. Appl.">
        <title>The genome of the Pyrenean desman and the effects of bottlenecks and inbreeding on the genomic landscape of an endangered species.</title>
        <authorList>
            <person name="Escoda L."/>
            <person name="Castresana J."/>
        </authorList>
    </citation>
    <scope>NUCLEOTIDE SEQUENCE</scope>
    <source>
        <strain evidence="9">IBE-C5619</strain>
    </source>
</reference>
<feature type="region of interest" description="Disordered" evidence="6">
    <location>
        <begin position="998"/>
        <end position="1024"/>
    </location>
</feature>
<feature type="compositionally biased region" description="Polar residues" evidence="6">
    <location>
        <begin position="635"/>
        <end position="645"/>
    </location>
</feature>
<evidence type="ECO:0000259" key="8">
    <source>
        <dbReference type="Pfam" id="PF15371"/>
    </source>
</evidence>
<feature type="non-terminal residue" evidence="9">
    <location>
        <position position="1"/>
    </location>
</feature>
<evidence type="ECO:0000256" key="2">
    <source>
        <dbReference type="ARBA" id="ARBA00022692"/>
    </source>
</evidence>
<organism evidence="9 10">
    <name type="scientific">Galemys pyrenaicus</name>
    <name type="common">Iberian desman</name>
    <name type="synonym">Pyrenean desman</name>
    <dbReference type="NCBI Taxonomy" id="202257"/>
    <lineage>
        <taxon>Eukaryota</taxon>
        <taxon>Metazoa</taxon>
        <taxon>Chordata</taxon>
        <taxon>Craniata</taxon>
        <taxon>Vertebrata</taxon>
        <taxon>Euteleostomi</taxon>
        <taxon>Mammalia</taxon>
        <taxon>Eutheria</taxon>
        <taxon>Laurasiatheria</taxon>
        <taxon>Eulipotyphla</taxon>
        <taxon>Talpidae</taxon>
        <taxon>Galemys</taxon>
    </lineage>
</organism>
<comment type="caution">
    <text evidence="9">The sequence shown here is derived from an EMBL/GenBank/DDBJ whole genome shotgun (WGS) entry which is preliminary data.</text>
</comment>
<dbReference type="InterPro" id="IPR039509">
    <property type="entry name" value="SPATA31"/>
</dbReference>
<proteinExistence type="inferred from homology"/>
<comment type="similarity">
    <text evidence="5">Belongs to the SPATA31 family.</text>
</comment>
<dbReference type="Proteomes" id="UP000700334">
    <property type="component" value="Unassembled WGS sequence"/>
</dbReference>
<keyword evidence="3" id="KW-1133">Transmembrane helix</keyword>
<dbReference type="InterPro" id="IPR027970">
    <property type="entry name" value="SPATA31-like"/>
</dbReference>
<keyword evidence="4" id="KW-0472">Membrane</keyword>
<feature type="compositionally biased region" description="Basic and acidic residues" evidence="6">
    <location>
        <begin position="369"/>
        <end position="386"/>
    </location>
</feature>
<evidence type="ECO:0000256" key="4">
    <source>
        <dbReference type="ARBA" id="ARBA00023136"/>
    </source>
</evidence>
<feature type="domain" description="SPATA31-like" evidence="8">
    <location>
        <begin position="4"/>
        <end position="54"/>
    </location>
</feature>
<evidence type="ECO:0000313" key="9">
    <source>
        <dbReference type="EMBL" id="KAG8525166.1"/>
    </source>
</evidence>
<dbReference type="EMBL" id="JAGFMF010009680">
    <property type="protein sequence ID" value="KAG8525166.1"/>
    <property type="molecule type" value="Genomic_DNA"/>
</dbReference>
<evidence type="ECO:0000256" key="5">
    <source>
        <dbReference type="ARBA" id="ARBA00035009"/>
    </source>
</evidence>
<dbReference type="OrthoDB" id="9633439at2759"/>
<name>A0A8J6AVN8_GALPY</name>
<dbReference type="PANTHER" id="PTHR21859">
    <property type="entry name" value="ACROSOME-SPECIFIC PROTEIN"/>
    <property type="match status" value="1"/>
</dbReference>
<keyword evidence="2" id="KW-0812">Transmembrane</keyword>
<gene>
    <name evidence="9" type="ORF">J0S82_013834</name>
</gene>
<feature type="region of interest" description="Disordered" evidence="6">
    <location>
        <begin position="436"/>
        <end position="471"/>
    </location>
</feature>
<keyword evidence="10" id="KW-1185">Reference proteome</keyword>
<feature type="region of interest" description="Disordered" evidence="6">
    <location>
        <begin position="627"/>
        <end position="650"/>
    </location>
</feature>
<protein>
    <submittedName>
        <fullName evidence="9">Spermatogenesis-associated protein 31D1</fullName>
    </submittedName>
</protein>
<comment type="subcellular location">
    <subcellularLocation>
        <location evidence="1">Membrane</location>
        <topology evidence="1">Single-pass membrane protein</topology>
    </subcellularLocation>
</comment>
<evidence type="ECO:0000256" key="3">
    <source>
        <dbReference type="ARBA" id="ARBA00022989"/>
    </source>
</evidence>
<accession>A0A8J6AVN8</accession>
<feature type="domain" description="SPATA31" evidence="7">
    <location>
        <begin position="380"/>
        <end position="745"/>
    </location>
</feature>
<dbReference type="Pfam" id="PF15371">
    <property type="entry name" value="DUF4599"/>
    <property type="match status" value="1"/>
</dbReference>
<evidence type="ECO:0000256" key="6">
    <source>
        <dbReference type="SAM" id="MobiDB-lite"/>
    </source>
</evidence>
<sequence>PKCQHHDTTRFRQLLCPDPFCEVCNRATAEINQLLFPKVLEDATPSVSPLTSIATMTESSLTMSPAFPAAAPGNQTPVSLLLPSPPPLSVPSPNSLTHLDDFLVPSQGHNLSPEPLPSLGPDFPAGHSSPHHLAFSPIPQYDTQRVDVVLQPETPLSLNNIFSVDSTLCQDINALPNFPQPGNPDDSYACLHAPPTQSVPPPRSGTLTVTQSKAFSILFKSVPETSSSYSPPGMSVSEIRSIEHSSLSVTEYTWWQPNTTDWFPSTSGPRDFRQEFITLHSSETSFGGDPAANLVEPGDLSFLSPGVLALLERQVQKRSDFLTWKEKEKERYSFPKTLGPGYQLNSSRKMLGSIADKDDKAVSSPFWSSKDKPQELQMHEQSPHLKSLEDHLQQKRIQLFWGLPSLHSESLSSAVHVSGDSPSIFVFNRIPNASTGQESPLFPQPLSLPLPESQPPALPQTLPPSPSVPEVQPQALLPCPVPAQPPGPSHQIRICGVFFHRPQNEPHFLDSSVIERLEWHLLQKQQENMWGLPSVVQSSHNDFCSSPPDSPQHRATHIHESISILPGEFPLTDEIRNKLEHHLRKRLIQHRWGLPQRIAHSLSLLMPPEGLSENFELQSRRVPSRITMHQDESSKTLNAGLSQSGGFHERKSSVAFQLEKDAGTYQGHTPEKDSRDDILSSSDTHLGYDSEDNQNGNMVNESGKDSRASTGSIYHNELENVLKVHLSKKFEEINEGRLPNTVRSSLQIDDLTLQRSAEPHKQVGQKDSSPLVSQDCALNTSQQLSFVCSSVQQLLEAHIKLFRRRMTWGLPSKVLESIEIFKLKFITSLSNQPASTYVITQEDSKLGAFKSTRRKSKGEEYLGIKEVGPTRDHPVPATSHVGRERKVSLRQSPSAINHELAEGGQRMKGSRPSLLPLKQSLPGKSSQSQCLPGMRCTPVLPARQAVATHEPKAKRMSFSSRAEMLQGKERRKNLEMLSKANMSREIFRAEELGAAQSKSSDILITSKARSSQTASKNESEVENTMATEWVPPQIAVAQDPKSLDLKKRLLGKLKFIRRSVDPRDAPGQPNDIPLSSYNMTLKSSLAHGQSISSGDLGASQVLQAHLVDGGIGMGRQQVCEYVFRRCQDKNFPPAAKRVSLLGPNTEELGGGDAVLGTSQPTRQSVPTRNMTLEQAHWSKSSQTLSPKGQPPAENLFRKKMKHFLQWIRPDMTGKRHENSQEKGRPVSSLPSIGLLKSRAAFTGITGAQKIRTDTDKFRESPGYHEALHSPVTCWRTQQKAKVLTWTKPVHRHPFNYRGPCRKVMHAKSFSQEAIIAAQIHPTS</sequence>
<feature type="compositionally biased region" description="Basic and acidic residues" evidence="6">
    <location>
        <begin position="669"/>
        <end position="678"/>
    </location>
</feature>
<feature type="non-terminal residue" evidence="9">
    <location>
        <position position="1323"/>
    </location>
</feature>
<feature type="region of interest" description="Disordered" evidence="6">
    <location>
        <begin position="360"/>
        <end position="386"/>
    </location>
</feature>
<evidence type="ECO:0000259" key="7">
    <source>
        <dbReference type="Pfam" id="PF14650"/>
    </source>
</evidence>
<evidence type="ECO:0000313" key="10">
    <source>
        <dbReference type="Proteomes" id="UP000700334"/>
    </source>
</evidence>
<dbReference type="GO" id="GO:0016020">
    <property type="term" value="C:membrane"/>
    <property type="evidence" value="ECO:0007669"/>
    <property type="project" value="UniProtKB-SubCell"/>
</dbReference>
<feature type="compositionally biased region" description="Pro residues" evidence="6">
    <location>
        <begin position="442"/>
        <end position="467"/>
    </location>
</feature>
<feature type="region of interest" description="Disordered" evidence="6">
    <location>
        <begin position="664"/>
        <end position="709"/>
    </location>
</feature>
<dbReference type="PANTHER" id="PTHR21859:SF12">
    <property type="entry name" value="SPERMATOGENESIS-ASSOCIATED PROTEIN 31D1"/>
    <property type="match status" value="1"/>
</dbReference>
<dbReference type="Pfam" id="PF14650">
    <property type="entry name" value="FAM75"/>
    <property type="match status" value="1"/>
</dbReference>